<dbReference type="EMBL" id="LNTB01000001">
    <property type="protein sequence ID" value="KSW12536.1"/>
    <property type="molecule type" value="Genomic_DNA"/>
</dbReference>
<keyword evidence="1" id="KW-0547">Nucleotide-binding</keyword>
<dbReference type="GO" id="GO:0005524">
    <property type="term" value="F:ATP binding"/>
    <property type="evidence" value="ECO:0007669"/>
    <property type="project" value="UniProtKB-KW"/>
</dbReference>
<keyword evidence="2" id="KW-0067">ATP-binding</keyword>
<dbReference type="PRINTS" id="PR01874">
    <property type="entry name" value="DNAREPAIRADA"/>
</dbReference>
<dbReference type="Proteomes" id="UP000053352">
    <property type="component" value="Unassembled WGS sequence"/>
</dbReference>
<evidence type="ECO:0000256" key="1">
    <source>
        <dbReference type="ARBA" id="ARBA00022741"/>
    </source>
</evidence>
<evidence type="ECO:0000313" key="5">
    <source>
        <dbReference type="Proteomes" id="UP000053352"/>
    </source>
</evidence>
<dbReference type="PROSITE" id="PS51146">
    <property type="entry name" value="KAIC"/>
    <property type="match status" value="1"/>
</dbReference>
<dbReference type="OrthoDB" id="27015at2157"/>
<evidence type="ECO:0000256" key="2">
    <source>
        <dbReference type="ARBA" id="ARBA00022840"/>
    </source>
</evidence>
<dbReference type="InterPro" id="IPR010624">
    <property type="entry name" value="KaiC_dom"/>
</dbReference>
<dbReference type="InterPro" id="IPR014774">
    <property type="entry name" value="KaiC-like_dom"/>
</dbReference>
<dbReference type="Pfam" id="PF06745">
    <property type="entry name" value="ATPase"/>
    <property type="match status" value="1"/>
</dbReference>
<reference evidence="4 5" key="1">
    <citation type="submission" date="2015-11" db="EMBL/GenBank/DDBJ databases">
        <title>Genome sequence of Pyrodictium occultum PL-19, a marine hyperthermophilic archaeon isolated from Volcano, Italy.</title>
        <authorList>
            <person name="Utturkar S."/>
            <person name="Huber H."/>
            <person name="Leptihn S."/>
            <person name="Brown S."/>
            <person name="Stetter K.O."/>
            <person name="Podar M."/>
        </authorList>
    </citation>
    <scope>NUCLEOTIDE SEQUENCE [LARGE SCALE GENOMIC DNA]</scope>
    <source>
        <strain evidence="4 5">PL-19</strain>
    </source>
</reference>
<dbReference type="PANTHER" id="PTHR43637">
    <property type="entry name" value="UPF0273 PROTEIN TM_0370"/>
    <property type="match status" value="1"/>
</dbReference>
<dbReference type="InterPro" id="IPR027417">
    <property type="entry name" value="P-loop_NTPase"/>
</dbReference>
<dbReference type="PANTHER" id="PTHR43637:SF1">
    <property type="entry name" value="UPF0273 PROTEIN TM_0370"/>
    <property type="match status" value="1"/>
</dbReference>
<accession>A0A0V8RWZ1</accession>
<dbReference type="RefSeq" id="WP_058371219.1">
    <property type="nucleotide sequence ID" value="NZ_LNTB01000001.1"/>
</dbReference>
<evidence type="ECO:0000313" key="4">
    <source>
        <dbReference type="EMBL" id="KSW12536.1"/>
    </source>
</evidence>
<protein>
    <recommendedName>
        <fullName evidence="3">KaiC domain-containing protein</fullName>
    </recommendedName>
</protein>
<sequence length="522" mass="57260">MTADAGVNGLTGMGSAKMEISPSGIPGLDKLLQGGFPRGAVILLAGNPGTGKTTFAAKFLYEGALQLKEPGIYVSFVEPRHDFLRHMASLGMEFEPLEEEGLFRYVEALTVADEETLASQLEDIIRTATEMNAKRVVIDSISAILQILQDKPKVRELLQNFFVNGLKPLGITSVLIAEYPYGARVVGHGIEEFIVDAVFILRFKIEQGKLQRILELRKARWAPIHQAELPFYMRPGIVVEISLPEEPEEVPPVDYTRTCNVLEALLALSIGGEKLIEVSLPGTRRDREDARKVLSSILSIPGGAQVLVGLSSTVSSKLIASLLAAALTRESGRRTLVVSFKSSPQSIMSLVRCLACSDAGNEREGGGDSCRVDDLLYVVSLNPTAYTVNEINDMIDLAVRRLKPDIAITEGLEILEAVAGKGNENSIAYNMYNMVLRYKRRGITGLWLQSFPLRQAMLKQALASMFDMGIYIEGSPYTSSQLMGRASKLALGLSLEVYHAIAHTSFNMLVDTYRLLRWNCFG</sequence>
<evidence type="ECO:0000259" key="3">
    <source>
        <dbReference type="PROSITE" id="PS51146"/>
    </source>
</evidence>
<comment type="caution">
    <text evidence="4">The sequence shown here is derived from an EMBL/GenBank/DDBJ whole genome shotgun (WGS) entry which is preliminary data.</text>
</comment>
<proteinExistence type="predicted"/>
<dbReference type="SUPFAM" id="SSF52540">
    <property type="entry name" value="P-loop containing nucleoside triphosphate hydrolases"/>
    <property type="match status" value="1"/>
</dbReference>
<name>A0A0V8RWZ1_PYROC</name>
<dbReference type="Gene3D" id="3.40.50.300">
    <property type="entry name" value="P-loop containing nucleotide triphosphate hydrolases"/>
    <property type="match status" value="1"/>
</dbReference>
<organism evidence="4 5">
    <name type="scientific">Pyrodictium occultum</name>
    <dbReference type="NCBI Taxonomy" id="2309"/>
    <lineage>
        <taxon>Archaea</taxon>
        <taxon>Thermoproteota</taxon>
        <taxon>Thermoprotei</taxon>
        <taxon>Desulfurococcales</taxon>
        <taxon>Pyrodictiaceae</taxon>
        <taxon>Pyrodictium</taxon>
    </lineage>
</organism>
<keyword evidence="5" id="KW-1185">Reference proteome</keyword>
<dbReference type="AlphaFoldDB" id="A0A0V8RWZ1"/>
<feature type="domain" description="KaiC" evidence="3">
    <location>
        <begin position="19"/>
        <end position="256"/>
    </location>
</feature>
<gene>
    <name evidence="4" type="ORF">CF15_07395</name>
</gene>